<dbReference type="RefSeq" id="WP_069702326.1">
    <property type="nucleotide sequence ID" value="NZ_MJAT01000022.1"/>
</dbReference>
<accession>A0A1E5L685</accession>
<evidence type="ECO:0008006" key="3">
    <source>
        <dbReference type="Google" id="ProtNLM"/>
    </source>
</evidence>
<dbReference type="InterPro" id="IPR007325">
    <property type="entry name" value="KFase/CYL"/>
</dbReference>
<evidence type="ECO:0000313" key="1">
    <source>
        <dbReference type="EMBL" id="OEH85499.1"/>
    </source>
</evidence>
<dbReference type="EMBL" id="MJAT01000022">
    <property type="protein sequence ID" value="OEH85499.1"/>
    <property type="molecule type" value="Genomic_DNA"/>
</dbReference>
<reference evidence="1 2" key="1">
    <citation type="submission" date="2016-09" db="EMBL/GenBank/DDBJ databases">
        <title>Desulfuribacillus arsenicus sp. nov., an obligately anaerobic, dissimilatory arsenic- and antimonate-reducing bacterium isolated from anoxic sediments.</title>
        <authorList>
            <person name="Abin C.A."/>
            <person name="Hollibaugh J.T."/>
        </authorList>
    </citation>
    <scope>NUCLEOTIDE SEQUENCE [LARGE SCALE GENOMIC DNA]</scope>
    <source>
        <strain evidence="1 2">MLFW-2</strain>
    </source>
</reference>
<keyword evidence="2" id="KW-1185">Reference proteome</keyword>
<evidence type="ECO:0000313" key="2">
    <source>
        <dbReference type="Proteomes" id="UP000095255"/>
    </source>
</evidence>
<dbReference type="GO" id="GO:0019441">
    <property type="term" value="P:L-tryptophan catabolic process to kynurenine"/>
    <property type="evidence" value="ECO:0007669"/>
    <property type="project" value="InterPro"/>
</dbReference>
<dbReference type="SUPFAM" id="SSF102198">
    <property type="entry name" value="Putative cyclase"/>
    <property type="match status" value="1"/>
</dbReference>
<dbReference type="Gene3D" id="3.50.30.50">
    <property type="entry name" value="Putative cyclase"/>
    <property type="match status" value="1"/>
</dbReference>
<gene>
    <name evidence="1" type="ORF">BHU72_05280</name>
</gene>
<dbReference type="Proteomes" id="UP000095255">
    <property type="component" value="Unassembled WGS sequence"/>
</dbReference>
<protein>
    <recommendedName>
        <fullName evidence="3">Cyclase</fullName>
    </recommendedName>
</protein>
<dbReference type="AlphaFoldDB" id="A0A1E5L685"/>
<dbReference type="STRING" id="1390249.BHU72_05280"/>
<dbReference type="PANTHER" id="PTHR31118">
    <property type="entry name" value="CYCLASE-LIKE PROTEIN 2"/>
    <property type="match status" value="1"/>
</dbReference>
<dbReference type="InterPro" id="IPR037175">
    <property type="entry name" value="KFase_sf"/>
</dbReference>
<comment type="caution">
    <text evidence="1">The sequence shown here is derived from an EMBL/GenBank/DDBJ whole genome shotgun (WGS) entry which is preliminary data.</text>
</comment>
<dbReference type="GO" id="GO:0004061">
    <property type="term" value="F:arylformamidase activity"/>
    <property type="evidence" value="ECO:0007669"/>
    <property type="project" value="InterPro"/>
</dbReference>
<dbReference type="Pfam" id="PF04199">
    <property type="entry name" value="Cyclase"/>
    <property type="match status" value="1"/>
</dbReference>
<dbReference type="OrthoDB" id="9796085at2"/>
<sequence>MIILLSHPISMVNPAYGNPTKTLDWKQTKSIPKGDSCNSYSIVIENHIGTHVDAPAHFFEGGRKIAEYEPAYWHFKNVQIIDVALEEGQLLSKIEIEHEVKADIEILLLRSGWSKKRGELSYSNCNPGILPEVATWLRTDYPNVRCLGMDWISVSSYMHRDIGRQAHCAFLNPDEHGEPILLLEDMFIPLDNYKLVEVLVAPFMIDCIDSAPVTVYGIRRDSDDDKKEDS</sequence>
<organism evidence="1 2">
    <name type="scientific">Desulfuribacillus stibiiarsenatis</name>
    <dbReference type="NCBI Taxonomy" id="1390249"/>
    <lineage>
        <taxon>Bacteria</taxon>
        <taxon>Bacillati</taxon>
        <taxon>Bacillota</taxon>
        <taxon>Desulfuribacillia</taxon>
        <taxon>Desulfuribacillales</taxon>
        <taxon>Desulfuribacillaceae</taxon>
        <taxon>Desulfuribacillus</taxon>
    </lineage>
</organism>
<name>A0A1E5L685_9FIRM</name>
<proteinExistence type="predicted"/>
<dbReference type="PANTHER" id="PTHR31118:SF12">
    <property type="entry name" value="CYCLASE-LIKE PROTEIN 2"/>
    <property type="match status" value="1"/>
</dbReference>